<organism evidence="3 4">
    <name type="scientific">Strongylus vulgaris</name>
    <name type="common">Blood worm</name>
    <dbReference type="NCBI Taxonomy" id="40348"/>
    <lineage>
        <taxon>Eukaryota</taxon>
        <taxon>Metazoa</taxon>
        <taxon>Ecdysozoa</taxon>
        <taxon>Nematoda</taxon>
        <taxon>Chromadorea</taxon>
        <taxon>Rhabditida</taxon>
        <taxon>Rhabditina</taxon>
        <taxon>Rhabditomorpha</taxon>
        <taxon>Strongyloidea</taxon>
        <taxon>Strongylidae</taxon>
        <taxon>Strongylus</taxon>
    </lineage>
</organism>
<dbReference type="OrthoDB" id="10264062at2759"/>
<evidence type="ECO:0000259" key="2">
    <source>
        <dbReference type="Pfam" id="PF12068"/>
    </source>
</evidence>
<feature type="domain" description="Small G protein signalling modulator 1/2 Rab-binding" evidence="2">
    <location>
        <begin position="1"/>
        <end position="65"/>
    </location>
</feature>
<dbReference type="EMBL" id="UYYB01108587">
    <property type="protein sequence ID" value="VDM80424.1"/>
    <property type="molecule type" value="Genomic_DNA"/>
</dbReference>
<gene>
    <name evidence="3" type="ORF">SVUK_LOCUS15422</name>
</gene>
<sequence>MHASSQPSSATVKESEQQWLWKQALSIDMEDIIYIHLHQRDDTSPSTLTLVNCDGVQCPPLQMSAEKTLPRLRKRTCAVGNGVMLDYVFRIVRIGGAEFSSDYARQEDRSPSPTSQR</sequence>
<evidence type="ECO:0000256" key="1">
    <source>
        <dbReference type="ARBA" id="ARBA00022468"/>
    </source>
</evidence>
<dbReference type="Pfam" id="PF12068">
    <property type="entry name" value="PH_RBD"/>
    <property type="match status" value="1"/>
</dbReference>
<name>A0A3P7JP46_STRVU</name>
<protein>
    <recommendedName>
        <fullName evidence="2">Small G protein signalling modulator 1/2 Rab-binding domain-containing protein</fullName>
    </recommendedName>
</protein>
<dbReference type="GO" id="GO:0005096">
    <property type="term" value="F:GTPase activator activity"/>
    <property type="evidence" value="ECO:0007669"/>
    <property type="project" value="UniProtKB-KW"/>
</dbReference>
<dbReference type="Proteomes" id="UP000270094">
    <property type="component" value="Unassembled WGS sequence"/>
</dbReference>
<dbReference type="Gene3D" id="2.30.29.230">
    <property type="match status" value="1"/>
</dbReference>
<reference evidence="3 4" key="1">
    <citation type="submission" date="2018-11" db="EMBL/GenBank/DDBJ databases">
        <authorList>
            <consortium name="Pathogen Informatics"/>
        </authorList>
    </citation>
    <scope>NUCLEOTIDE SEQUENCE [LARGE SCALE GENOMIC DNA]</scope>
</reference>
<keyword evidence="1" id="KW-0343">GTPase activation</keyword>
<keyword evidence="4" id="KW-1185">Reference proteome</keyword>
<evidence type="ECO:0000313" key="4">
    <source>
        <dbReference type="Proteomes" id="UP000270094"/>
    </source>
</evidence>
<proteinExistence type="predicted"/>
<dbReference type="AlphaFoldDB" id="A0A3P7JP46"/>
<dbReference type="InterPro" id="IPR021935">
    <property type="entry name" value="SGSM1/2_RBD"/>
</dbReference>
<accession>A0A3P7JP46</accession>
<evidence type="ECO:0000313" key="3">
    <source>
        <dbReference type="EMBL" id="VDM80424.1"/>
    </source>
</evidence>